<feature type="domain" description="Pyridoxamine 5'-phosphate oxidase N-terminal" evidence="1">
    <location>
        <begin position="175"/>
        <end position="264"/>
    </location>
</feature>
<dbReference type="RefSeq" id="WP_033367948.1">
    <property type="nucleotide sequence ID" value="NZ_CP073767.1"/>
</dbReference>
<dbReference type="OrthoDB" id="9786134at2"/>
<proteinExistence type="predicted"/>
<evidence type="ECO:0000313" key="3">
    <source>
        <dbReference type="Proteomes" id="UP001058003"/>
    </source>
</evidence>
<dbReference type="InterPro" id="IPR012349">
    <property type="entry name" value="Split_barrel_FMN-bd"/>
</dbReference>
<dbReference type="SUPFAM" id="SSF50475">
    <property type="entry name" value="FMN-binding split barrel"/>
    <property type="match status" value="1"/>
</dbReference>
<dbReference type="PANTHER" id="PTHR42815:SF2">
    <property type="entry name" value="FAD-BINDING, PUTATIVE (AFU_ORTHOLOGUE AFUA_6G07600)-RELATED"/>
    <property type="match status" value="1"/>
</dbReference>
<name>A0A9Q9MHW0_9ACTN</name>
<dbReference type="EMBL" id="CP073767">
    <property type="protein sequence ID" value="UWZ57189.1"/>
    <property type="molecule type" value="Genomic_DNA"/>
</dbReference>
<dbReference type="InterPro" id="IPR011576">
    <property type="entry name" value="Pyridox_Oxase_N"/>
</dbReference>
<sequence length="298" mass="30747">MSSVRKGPGVFHEGELAVQERAGVRQAAARLTGMLAPGGIGRGAGGWLAERTLAVLSARDRAGRLWASALTGPPGFLDGAGPRLRVHAFLTPGDPLHDLPVGQRVGLIAIDFATRRRMRVNGTLSFVDPAGPASGLTVEVAEAFGNCPQYIQPRRLAGPAGSAAAPVFAPLPALTAADAALVAGADTFFLGTAHPQRGADASHRGGPRGFLRVEGGDLWWPDYPGNNMFNSLGNLAADPSAALLVPDFRTGRTLHLSGSATVEWTAPGTGAADEITGRRVRFRPTAVVAGDHPALVAA</sequence>
<gene>
    <name evidence="2" type="ORF">Daura_14070</name>
</gene>
<reference evidence="2" key="1">
    <citation type="submission" date="2021-04" db="EMBL/GenBank/DDBJ databases">
        <title>Dactylosporangium aurantiacum NRRL B-8018 full assembly.</title>
        <authorList>
            <person name="Hartkoorn R.C."/>
            <person name="Beaudoing E."/>
            <person name="Hot D."/>
        </authorList>
    </citation>
    <scope>NUCLEOTIDE SEQUENCE</scope>
    <source>
        <strain evidence="2">NRRL B-8018</strain>
    </source>
</reference>
<protein>
    <submittedName>
        <fullName evidence="2">Pyridoxamine 5'-phosphate oxidase family protein</fullName>
    </submittedName>
</protein>
<evidence type="ECO:0000259" key="1">
    <source>
        <dbReference type="Pfam" id="PF01243"/>
    </source>
</evidence>
<dbReference type="Proteomes" id="UP001058003">
    <property type="component" value="Chromosome"/>
</dbReference>
<accession>A0A9Q9MHW0</accession>
<dbReference type="AlphaFoldDB" id="A0A9Q9MHW0"/>
<dbReference type="PANTHER" id="PTHR42815">
    <property type="entry name" value="FAD-BINDING, PUTATIVE (AFU_ORTHOLOGUE AFUA_6G07600)-RELATED"/>
    <property type="match status" value="1"/>
</dbReference>
<dbReference type="Gene3D" id="2.30.110.10">
    <property type="entry name" value="Electron Transport, Fmn-binding Protein, Chain A"/>
    <property type="match status" value="1"/>
</dbReference>
<organism evidence="2 3">
    <name type="scientific">Dactylosporangium aurantiacum</name>
    <dbReference type="NCBI Taxonomy" id="35754"/>
    <lineage>
        <taxon>Bacteria</taxon>
        <taxon>Bacillati</taxon>
        <taxon>Actinomycetota</taxon>
        <taxon>Actinomycetes</taxon>
        <taxon>Micromonosporales</taxon>
        <taxon>Micromonosporaceae</taxon>
        <taxon>Dactylosporangium</taxon>
    </lineage>
</organism>
<evidence type="ECO:0000313" key="2">
    <source>
        <dbReference type="EMBL" id="UWZ57189.1"/>
    </source>
</evidence>
<dbReference type="KEGG" id="daur:Daura_14070"/>
<keyword evidence="3" id="KW-1185">Reference proteome</keyword>
<dbReference type="Pfam" id="PF01243">
    <property type="entry name" value="PNPOx_N"/>
    <property type="match status" value="1"/>
</dbReference>